<dbReference type="SUPFAM" id="SSF53474">
    <property type="entry name" value="alpha/beta-Hydrolases"/>
    <property type="match status" value="1"/>
</dbReference>
<evidence type="ECO:0000256" key="1">
    <source>
        <dbReference type="ARBA" id="ARBA00022729"/>
    </source>
</evidence>
<gene>
    <name evidence="6" type="ORF">CORT_0B01380</name>
</gene>
<dbReference type="HOGENOM" id="CLU_029538_5_0_1"/>
<organism evidence="6 7">
    <name type="scientific">Candida orthopsilosis (strain 90-125)</name>
    <name type="common">Yeast</name>
    <dbReference type="NCBI Taxonomy" id="1136231"/>
    <lineage>
        <taxon>Eukaryota</taxon>
        <taxon>Fungi</taxon>
        <taxon>Dikarya</taxon>
        <taxon>Ascomycota</taxon>
        <taxon>Saccharomycotina</taxon>
        <taxon>Pichiomycetes</taxon>
        <taxon>Debaryomycetaceae</taxon>
        <taxon>Candida/Lodderomyces clade</taxon>
        <taxon>Candida</taxon>
    </lineage>
</organism>
<evidence type="ECO:0000256" key="4">
    <source>
        <dbReference type="ARBA" id="ARBA00023369"/>
    </source>
</evidence>
<keyword evidence="7" id="KW-1185">Reference proteome</keyword>
<evidence type="ECO:0000313" key="6">
    <source>
        <dbReference type="EMBL" id="CCG21857.1"/>
    </source>
</evidence>
<evidence type="ECO:0000256" key="5">
    <source>
        <dbReference type="SAM" id="SignalP"/>
    </source>
</evidence>
<dbReference type="GeneID" id="14538730"/>
<dbReference type="Proteomes" id="UP000005018">
    <property type="component" value="Chromosome 2"/>
</dbReference>
<comment type="catalytic activity">
    <reaction evidence="4">
        <text>a triacylglycerol + H2O = a diacylglycerol + a fatty acid + H(+)</text>
        <dbReference type="Rhea" id="RHEA:12044"/>
        <dbReference type="ChEBI" id="CHEBI:15377"/>
        <dbReference type="ChEBI" id="CHEBI:15378"/>
        <dbReference type="ChEBI" id="CHEBI:17855"/>
        <dbReference type="ChEBI" id="CHEBI:18035"/>
        <dbReference type="ChEBI" id="CHEBI:28868"/>
        <dbReference type="EC" id="3.1.1.3"/>
    </reaction>
    <physiologicalReaction direction="left-to-right" evidence="4">
        <dbReference type="Rhea" id="RHEA:12045"/>
    </physiologicalReaction>
</comment>
<keyword evidence="1 5" id="KW-0732">Signal</keyword>
<dbReference type="RefSeq" id="XP_003867295.1">
    <property type="nucleotide sequence ID" value="XM_003867247.1"/>
</dbReference>
<evidence type="ECO:0000256" key="2">
    <source>
        <dbReference type="ARBA" id="ARBA00023157"/>
    </source>
</evidence>
<evidence type="ECO:0000256" key="3">
    <source>
        <dbReference type="ARBA" id="ARBA00023180"/>
    </source>
</evidence>
<accession>H8WZI9</accession>
<protein>
    <submittedName>
        <fullName evidence="6">Lip7 protein</fullName>
    </submittedName>
</protein>
<dbReference type="GO" id="GO:0004806">
    <property type="term" value="F:triacylglycerol lipase activity"/>
    <property type="evidence" value="ECO:0007669"/>
    <property type="project" value="UniProtKB-EC"/>
</dbReference>
<dbReference type="Gene3D" id="3.40.50.1820">
    <property type="entry name" value="alpha/beta hydrolase"/>
    <property type="match status" value="1"/>
</dbReference>
<dbReference type="InterPro" id="IPR029058">
    <property type="entry name" value="AB_hydrolase_fold"/>
</dbReference>
<sequence>MKLCFEWIYLIWSLLVTPVTFALKPPHLDEFYDPPKEYHGTRLGEILKVRQPPGSIRSYLAPVNAISWQLLIRSEDSFGNPNSISATILESQDSDSTKILAYQAFENSATGDCRPSYAILSGSFETSQIQAELAFISMALSKGWFVLIPDYEGPHSSFPAAKISAFSVMNAMRAARTFINKDAHFAMLGYSGGALASAWTAILHPQYAPELKIVGAAMGGTITNISALVETVDGGPYAGLVVNILNGLGNEYPRFKYAIHRYGLNLRNYCLISAAIHYFGSKFNVDVYKNFLQNGIIRYYFNKNSLLGKPAPKMPVFIYHSVLNEMSPINEVHKLVNQWCAQGAKLEFSEDLSYNHMVEAFTGIPAALTWLENRFELRETPSKCVWEKRISNLMYPGSSTLIKEHLKYSISQVLSKINFFS</sequence>
<dbReference type="GO" id="GO:0016042">
    <property type="term" value="P:lipid catabolic process"/>
    <property type="evidence" value="ECO:0007669"/>
    <property type="project" value="InterPro"/>
</dbReference>
<dbReference type="AlphaFoldDB" id="H8WZI9"/>
<dbReference type="KEGG" id="cot:CORT_0B01380"/>
<keyword evidence="2" id="KW-1015">Disulfide bond</keyword>
<dbReference type="PANTHER" id="PTHR34853">
    <property type="match status" value="1"/>
</dbReference>
<dbReference type="OrthoDB" id="2373480at2759"/>
<dbReference type="Pfam" id="PF03583">
    <property type="entry name" value="LIP"/>
    <property type="match status" value="1"/>
</dbReference>
<keyword evidence="3" id="KW-0325">Glycoprotein</keyword>
<dbReference type="eggNOG" id="ENOG502S2P7">
    <property type="taxonomic scope" value="Eukaryota"/>
</dbReference>
<name>H8WZI9_CANO9</name>
<evidence type="ECO:0000313" key="7">
    <source>
        <dbReference type="Proteomes" id="UP000005018"/>
    </source>
</evidence>
<dbReference type="EMBL" id="HE681720">
    <property type="protein sequence ID" value="CCG21857.1"/>
    <property type="molecule type" value="Genomic_DNA"/>
</dbReference>
<proteinExistence type="predicted"/>
<dbReference type="PANTHER" id="PTHR34853:SF1">
    <property type="entry name" value="LIPASE 5"/>
    <property type="match status" value="1"/>
</dbReference>
<reference evidence="6 7" key="1">
    <citation type="journal article" date="2012" name="PLoS ONE">
        <title>Sequence and analysis of the genome of the pathogenic yeast Candida orthopsilosis.</title>
        <authorList>
            <person name="Riccombeni A."/>
            <person name="Vidanes G."/>
            <person name="Proux-Wera E."/>
            <person name="Wolfe K.H."/>
            <person name="Butler G."/>
        </authorList>
    </citation>
    <scope>NUCLEOTIDE SEQUENCE [LARGE SCALE GENOMIC DNA]</scope>
    <source>
        <strain evidence="6 7">Co 90-125</strain>
    </source>
</reference>
<feature type="signal peptide" evidence="5">
    <location>
        <begin position="1"/>
        <end position="22"/>
    </location>
</feature>
<dbReference type="InterPro" id="IPR005152">
    <property type="entry name" value="Lipase_secreted"/>
</dbReference>
<dbReference type="Gene3D" id="1.10.260.130">
    <property type="match status" value="1"/>
</dbReference>
<feature type="chain" id="PRO_5003616244" evidence="5">
    <location>
        <begin position="23"/>
        <end position="421"/>
    </location>
</feature>